<keyword evidence="4" id="KW-1185">Reference proteome</keyword>
<feature type="domain" description="Transcription activator GCR1-like" evidence="2">
    <location>
        <begin position="125"/>
        <end position="175"/>
    </location>
</feature>
<dbReference type="Pfam" id="PF12550">
    <property type="entry name" value="GCR1_C"/>
    <property type="match status" value="1"/>
</dbReference>
<evidence type="ECO:0000313" key="3">
    <source>
        <dbReference type="EMBL" id="SSD61750.1"/>
    </source>
</evidence>
<accession>A0A376BC90</accession>
<dbReference type="AlphaFoldDB" id="A0A376BC90"/>
<protein>
    <recommendedName>
        <fullName evidence="2">Transcription activator GCR1-like domain-containing protein</fullName>
    </recommendedName>
</protein>
<proteinExistence type="predicted"/>
<sequence>MISDSPLSNSNMVGNGNVSSSNIIRSNSGNQQQQQHNHSQHQVINGATANMTGSLNAITHPSVISTIANAGTGNTTTSNVNANQNVDDSPLDSNLNNSLRSNSNEYTEFILEHPEVKHFNWKPSSTVRQIYQRFYTGGMVDGTPSVIEMEKKYGTIWRSQKCRETLETSRVIAREFTIVKLVDLISKVVVSIYMPDATERHFTIEDAINVTQQYFNKVLTREPKLRNMSDHVRTTKLFNNFEMVINKFNNLRFISNTTEIAKGYSSVTMKKYSWRLESSSLMQ</sequence>
<organism evidence="3 4">
    <name type="scientific">Saccharomycodes ludwigii</name>
    <dbReference type="NCBI Taxonomy" id="36035"/>
    <lineage>
        <taxon>Eukaryota</taxon>
        <taxon>Fungi</taxon>
        <taxon>Dikarya</taxon>
        <taxon>Ascomycota</taxon>
        <taxon>Saccharomycotina</taxon>
        <taxon>Saccharomycetes</taxon>
        <taxon>Saccharomycodales</taxon>
        <taxon>Saccharomycodaceae</taxon>
        <taxon>Saccharomycodes</taxon>
    </lineage>
</organism>
<evidence type="ECO:0000259" key="2">
    <source>
        <dbReference type="Pfam" id="PF12550"/>
    </source>
</evidence>
<evidence type="ECO:0000313" key="4">
    <source>
        <dbReference type="Proteomes" id="UP000262825"/>
    </source>
</evidence>
<dbReference type="VEuPathDB" id="FungiDB:SCODWIG_03511"/>
<dbReference type="EMBL" id="UFAJ01000871">
    <property type="protein sequence ID" value="SSD61750.1"/>
    <property type="molecule type" value="Genomic_DNA"/>
</dbReference>
<feature type="compositionally biased region" description="Low complexity" evidence="1">
    <location>
        <begin position="8"/>
        <end position="41"/>
    </location>
</feature>
<reference evidence="4" key="1">
    <citation type="submission" date="2018-06" db="EMBL/GenBank/DDBJ databases">
        <authorList>
            <person name="Guldener U."/>
        </authorList>
    </citation>
    <scope>NUCLEOTIDE SEQUENCE [LARGE SCALE GENOMIC DNA]</scope>
    <source>
        <strain evidence="4">UTAD17</strain>
    </source>
</reference>
<feature type="region of interest" description="Disordered" evidence="1">
    <location>
        <begin position="1"/>
        <end position="41"/>
    </location>
</feature>
<dbReference type="Proteomes" id="UP000262825">
    <property type="component" value="Unassembled WGS sequence"/>
</dbReference>
<dbReference type="InterPro" id="IPR022210">
    <property type="entry name" value="TF_GCR1-like"/>
</dbReference>
<evidence type="ECO:0000256" key="1">
    <source>
        <dbReference type="SAM" id="MobiDB-lite"/>
    </source>
</evidence>
<name>A0A376BC90_9ASCO</name>
<gene>
    <name evidence="3" type="ORF">SCODWIG_03511</name>
</gene>